<evidence type="ECO:0000256" key="1">
    <source>
        <dbReference type="ARBA" id="ARBA00004651"/>
    </source>
</evidence>
<accession>I3R6H7</accession>
<dbReference type="EMBL" id="CP007551">
    <property type="protein sequence ID" value="AHZ23219.1"/>
    <property type="molecule type" value="Genomic_DNA"/>
</dbReference>
<dbReference type="Proteomes" id="UP000299011">
    <property type="component" value="Chromosome"/>
</dbReference>
<evidence type="ECO:0000313" key="11">
    <source>
        <dbReference type="Proteomes" id="UP000006469"/>
    </source>
</evidence>
<evidence type="ECO:0000256" key="2">
    <source>
        <dbReference type="ARBA" id="ARBA00022475"/>
    </source>
</evidence>
<dbReference type="OrthoDB" id="19148at2157"/>
<dbReference type="InterPro" id="IPR050833">
    <property type="entry name" value="Poly_Biosynth_Transport"/>
</dbReference>
<feature type="transmembrane region" description="Helical" evidence="6">
    <location>
        <begin position="378"/>
        <end position="404"/>
    </location>
</feature>
<feature type="transmembrane region" description="Helical" evidence="6">
    <location>
        <begin position="306"/>
        <end position="325"/>
    </location>
</feature>
<dbReference type="EMBL" id="CP001868">
    <property type="protein sequence ID" value="AFK19837.1"/>
    <property type="molecule type" value="Genomic_DNA"/>
</dbReference>
<reference evidence="7 11" key="2">
    <citation type="journal article" date="2012" name="J. Bacteriol.">
        <title>Complete genome sequence of the metabolically versatile halophilic archaeon Haloferax mediterranei, a poly(3-hydroxybutyrate-co-3-hydroxyvalerate) producer.</title>
        <authorList>
            <person name="Han J."/>
            <person name="Zhang F."/>
            <person name="Hou J."/>
            <person name="Liu X."/>
            <person name="Li M."/>
            <person name="Liu H."/>
            <person name="Cai L."/>
            <person name="Zhang B."/>
            <person name="Chen Y."/>
            <person name="Zhou J."/>
            <person name="Hu S."/>
            <person name="Xiang H."/>
        </authorList>
    </citation>
    <scope>NUCLEOTIDE SEQUENCE [LARGE SCALE GENOMIC DNA]</scope>
    <source>
        <strain evidence="11">ATCC 33500 / DSM 1411 / JCM 8866 / NBRC 14739 / NCIMB 2177 / R-4</strain>
        <strain evidence="7">CGMCC 1.2087</strain>
    </source>
</reference>
<keyword evidence="4 6" id="KW-1133">Transmembrane helix</keyword>
<evidence type="ECO:0000313" key="12">
    <source>
        <dbReference type="Proteomes" id="UP000011603"/>
    </source>
</evidence>
<dbReference type="CDD" id="cd13128">
    <property type="entry name" value="MATE_Wzx_like"/>
    <property type="match status" value="1"/>
</dbReference>
<feature type="transmembrane region" description="Helical" evidence="6">
    <location>
        <begin position="153"/>
        <end position="173"/>
    </location>
</feature>
<dbReference type="STRING" id="523841.HFX_2148"/>
<comment type="subcellular location">
    <subcellularLocation>
        <location evidence="1">Cell membrane</location>
        <topology evidence="1">Multi-pass membrane protein</topology>
    </subcellularLocation>
</comment>
<dbReference type="InterPro" id="IPR002797">
    <property type="entry name" value="Polysacc_synth"/>
</dbReference>
<reference evidence="10 14" key="6">
    <citation type="submission" date="2019-04" db="EMBL/GenBank/DDBJ databases">
        <title>Methylomes of two halophilic Archaea, Haloarcula marismortui and Haloferax mediterranei.</title>
        <authorList>
            <person name="DasSarma S."/>
            <person name="DasSarma P."/>
            <person name="DasSarma S."/>
            <person name="Fomenkov A."/>
            <person name="Vincze T."/>
            <person name="Anton B.P."/>
            <person name="Roberts R.J."/>
        </authorList>
    </citation>
    <scope>NUCLEOTIDE SEQUENCE [LARGE SCALE GENOMIC DNA]</scope>
    <source>
        <strain evidence="10">ATCC 33500</strain>
        <strain evidence="14">ATCC 33500 / DSM 1411 / JCM 8866 / NBRC 14739 / NCIMB 2177 / R-4</strain>
    </source>
</reference>
<reference evidence="8 13" key="4">
    <citation type="submission" date="2014-04" db="EMBL/GenBank/DDBJ databases">
        <title>Transcriptional profiles of Haloferax mediterranei on the basis of nitrogen availability.</title>
        <authorList>
            <person name="Bautista V."/>
        </authorList>
    </citation>
    <scope>NUCLEOTIDE SEQUENCE [LARGE SCALE GENOMIC DNA]</scope>
    <source>
        <strain evidence="8">ATCC 33500</strain>
        <strain evidence="13">ATCC 33500 / DSM 1411 / JCM 8866 / NBRC 14739 / NCIMB 2177 / R-4</strain>
    </source>
</reference>
<dbReference type="GeneID" id="40154942"/>
<keyword evidence="12" id="KW-1185">Reference proteome</keyword>
<dbReference type="Pfam" id="PF01943">
    <property type="entry name" value="Polysacc_synt"/>
    <property type="match status" value="1"/>
</dbReference>
<evidence type="ECO:0000256" key="6">
    <source>
        <dbReference type="SAM" id="Phobius"/>
    </source>
</evidence>
<evidence type="ECO:0000256" key="5">
    <source>
        <dbReference type="ARBA" id="ARBA00023136"/>
    </source>
</evidence>
<dbReference type="Proteomes" id="UP000006469">
    <property type="component" value="Chromosome"/>
</dbReference>
<dbReference type="KEGG" id="hme:HFX_2148"/>
<dbReference type="GO" id="GO:0005886">
    <property type="term" value="C:plasma membrane"/>
    <property type="evidence" value="ECO:0007669"/>
    <property type="project" value="UniProtKB-SubCell"/>
</dbReference>
<feature type="transmembrane region" description="Helical" evidence="6">
    <location>
        <begin position="449"/>
        <end position="472"/>
    </location>
</feature>
<dbReference type="PANTHER" id="PTHR30250:SF27">
    <property type="entry name" value="POLYSACCHARIDE BIOSYNTHESIS PROTEIN"/>
    <property type="match status" value="1"/>
</dbReference>
<reference evidence="7" key="1">
    <citation type="journal article" date="2012" name="Appl. Environ. Microbiol.">
        <title>Identification of the haloarchaeal phasin (PhaP) that functions in polyhydroxyalkanoate accumulation and granule formation in Haloferax mediterranei.</title>
        <authorList>
            <person name="Cai S."/>
            <person name="Cai L."/>
            <person name="Liu H."/>
            <person name="Liu X."/>
            <person name="Han J."/>
            <person name="Zhou J."/>
            <person name="Xiang H."/>
        </authorList>
    </citation>
    <scope>NUCLEOTIDE SEQUENCE</scope>
    <source>
        <strain evidence="7">CGMCC 1.2087</strain>
    </source>
</reference>
<protein>
    <submittedName>
        <fullName evidence="10">Flippase</fullName>
    </submittedName>
    <submittedName>
        <fullName evidence="7">Polysaccharide biosynthesis transporter</fullName>
    </submittedName>
</protein>
<feature type="transmembrane region" description="Helical" evidence="6">
    <location>
        <begin position="179"/>
        <end position="200"/>
    </location>
</feature>
<dbReference type="HOGENOM" id="CLU_022017_5_1_2"/>
<proteinExistence type="predicted"/>
<dbReference type="PATRIC" id="fig|523841.21.peg.2529"/>
<dbReference type="PaxDb" id="523841-HFX_2148"/>
<reference evidence="7" key="5">
    <citation type="submission" date="2014-05" db="EMBL/GenBank/DDBJ databases">
        <authorList>
            <person name="Wang L."/>
            <person name="Yang H."/>
            <person name="Xiang H."/>
        </authorList>
    </citation>
    <scope>NUCLEOTIDE SEQUENCE</scope>
    <source>
        <strain evidence="7">CGMCC 1.2087</strain>
    </source>
</reference>
<dbReference type="EMBL" id="AOLO01000010">
    <property type="protein sequence ID" value="ELZ99802.1"/>
    <property type="molecule type" value="Genomic_DNA"/>
</dbReference>
<evidence type="ECO:0000313" key="9">
    <source>
        <dbReference type="EMBL" id="ELZ99802.1"/>
    </source>
</evidence>
<dbReference type="eggNOG" id="arCOG02209">
    <property type="taxonomic scope" value="Archaea"/>
</dbReference>
<evidence type="ECO:0000313" key="14">
    <source>
        <dbReference type="Proteomes" id="UP000299011"/>
    </source>
</evidence>
<dbReference type="PANTHER" id="PTHR30250">
    <property type="entry name" value="PST FAMILY PREDICTED COLANIC ACID TRANSPORTER"/>
    <property type="match status" value="1"/>
</dbReference>
<keyword evidence="5 6" id="KW-0472">Membrane</keyword>
<organism evidence="7 11">
    <name type="scientific">Haloferax mediterranei (strain ATCC 33500 / DSM 1411 / JCM 8866 / NBRC 14739 / NCIMB 2177 / R-4)</name>
    <name type="common">Halobacterium mediterranei</name>
    <dbReference type="NCBI Taxonomy" id="523841"/>
    <lineage>
        <taxon>Archaea</taxon>
        <taxon>Methanobacteriati</taxon>
        <taxon>Methanobacteriota</taxon>
        <taxon>Stenosarchaea group</taxon>
        <taxon>Halobacteria</taxon>
        <taxon>Halobacteriales</taxon>
        <taxon>Haloferacaceae</taxon>
        <taxon>Haloferax</taxon>
    </lineage>
</organism>
<name>I3R6H7_HALMT</name>
<dbReference type="Proteomes" id="UP000011603">
    <property type="component" value="Unassembled WGS sequence"/>
</dbReference>
<feature type="transmembrane region" description="Helical" evidence="6">
    <location>
        <begin position="12"/>
        <end position="33"/>
    </location>
</feature>
<keyword evidence="2" id="KW-1003">Cell membrane</keyword>
<dbReference type="EMBL" id="CP039139">
    <property type="protein sequence ID" value="QCQ73918.1"/>
    <property type="molecule type" value="Genomic_DNA"/>
</dbReference>
<dbReference type="RefSeq" id="WP_004059557.1">
    <property type="nucleotide sequence ID" value="NC_017941.2"/>
</dbReference>
<sequence>MSDKSITDLASITFVGGALGRLLQYGVYIAIARGLGAEALGVFSIGYVILNIASVVSRLGLDNAARKFIPVYRESGDQERLVGVVISSLGGAFVVGSIISLLIFVFLGTIRSTFGVSIPDEATFFLFGVPLLAVLSVGMAASRGFFNTTYAVYAKDIVQSGSAIILVGIAAFVLESIEFVVIGYSLSLLFGAIVISYYLLKLSGLSFSMKPKFELKKITVYSLPLMLSAVANYLVTWTDILMLGALLSNNAKIGQYQAAFQTTAMLGFILYSVNSVFPSIASGLYHNGDRKRLTNIYKSTTKWTGGFTILGSLYLVTYSSQVMSIFGNEFDGVKPMIAVLCVGYIANAVAGPAGYLLSMSQYERVESANTIVTALSNIVLNYILISQYGIIGAAVATGTSLVLLNTLRVSQASYLLGIRPGFSSIIKIVPGIMVSGIIFVSIKFIYPSSLIAALGAGVVGSLAFISVVYLFLFSERDQLLFESLS</sequence>
<feature type="transmembrane region" description="Helical" evidence="6">
    <location>
        <begin position="424"/>
        <end position="442"/>
    </location>
</feature>
<gene>
    <name evidence="7" type="ordered locus">HFX_2148</name>
    <name evidence="8" type="ORF">BM92_11485</name>
    <name evidence="9" type="ORF">C439_12539</name>
    <name evidence="10" type="ORF">E6P09_00955</name>
</gene>
<feature type="transmembrane region" description="Helical" evidence="6">
    <location>
        <begin position="337"/>
        <end position="357"/>
    </location>
</feature>
<evidence type="ECO:0000256" key="4">
    <source>
        <dbReference type="ARBA" id="ARBA00022989"/>
    </source>
</evidence>
<reference evidence="9 12" key="3">
    <citation type="journal article" date="2014" name="PLoS Genet.">
        <title>Phylogenetically driven sequencing of extremely halophilic archaea reveals strategies for static and dynamic osmo-response.</title>
        <authorList>
            <person name="Becker E.A."/>
            <person name="Seitzer P.M."/>
            <person name="Tritt A."/>
            <person name="Larsen D."/>
            <person name="Krusor M."/>
            <person name="Yao A.I."/>
            <person name="Wu D."/>
            <person name="Madern D."/>
            <person name="Eisen J.A."/>
            <person name="Darling A.E."/>
            <person name="Facciotti M.T."/>
        </authorList>
    </citation>
    <scope>NUCLEOTIDE SEQUENCE [LARGE SCALE GENOMIC DNA]</scope>
    <source>
        <strain evidence="9">ATCC 33500</strain>
        <strain evidence="12">ATCC 33500 / DSM 1411 / JCM 8866 / NBRC 14739 / NCIMB 2177 / R-4</strain>
    </source>
</reference>
<evidence type="ECO:0000313" key="7">
    <source>
        <dbReference type="EMBL" id="AFK19837.1"/>
    </source>
</evidence>
<dbReference type="Proteomes" id="UP000027075">
    <property type="component" value="Chromosome"/>
</dbReference>
<feature type="transmembrane region" description="Helical" evidence="6">
    <location>
        <begin position="221"/>
        <end position="247"/>
    </location>
</feature>
<dbReference type="AlphaFoldDB" id="I3R6H7"/>
<feature type="transmembrane region" description="Helical" evidence="6">
    <location>
        <begin position="39"/>
        <end position="61"/>
    </location>
</feature>
<evidence type="ECO:0000313" key="8">
    <source>
        <dbReference type="EMBL" id="AHZ23219.1"/>
    </source>
</evidence>
<evidence type="ECO:0000313" key="13">
    <source>
        <dbReference type="Proteomes" id="UP000027075"/>
    </source>
</evidence>
<feature type="transmembrane region" description="Helical" evidence="6">
    <location>
        <begin position="259"/>
        <end position="285"/>
    </location>
</feature>
<evidence type="ECO:0000313" key="10">
    <source>
        <dbReference type="EMBL" id="QCQ73918.1"/>
    </source>
</evidence>
<keyword evidence="3 6" id="KW-0812">Transmembrane</keyword>
<feature type="transmembrane region" description="Helical" evidence="6">
    <location>
        <begin position="122"/>
        <end position="141"/>
    </location>
</feature>
<feature type="transmembrane region" description="Helical" evidence="6">
    <location>
        <begin position="81"/>
        <end position="110"/>
    </location>
</feature>
<evidence type="ECO:0000256" key="3">
    <source>
        <dbReference type="ARBA" id="ARBA00022692"/>
    </source>
</evidence>